<evidence type="ECO:0000256" key="1">
    <source>
        <dbReference type="ARBA" id="ARBA00001917"/>
    </source>
</evidence>
<evidence type="ECO:0000256" key="3">
    <source>
        <dbReference type="ARBA" id="ARBA00022630"/>
    </source>
</evidence>
<gene>
    <name evidence="7" type="ORF">PBOR_08415</name>
</gene>
<keyword evidence="3" id="KW-0285">Flavoprotein</keyword>
<comment type="similarity">
    <text evidence="2">Belongs to the nitroreductase family.</text>
</comment>
<protein>
    <recommendedName>
        <fullName evidence="6">Nitroreductase domain-containing protein</fullName>
    </recommendedName>
</protein>
<name>A0A089LA49_PAEBO</name>
<dbReference type="EMBL" id="CP009285">
    <property type="protein sequence ID" value="AIQ56950.1"/>
    <property type="molecule type" value="Genomic_DNA"/>
</dbReference>
<sequence length="194" mass="22101">METIETIIARRSIRKYKKEVPPKELIELIISLGLNAPTPKAYREPRRFYVVEGEKKNEMVHLLLEEVLVMNRRGINTSSAVLTCRLMLKAPIIVFCYRRNIESLPTNGISKKEQEEDLLLVDIQSISASIQNMLLAATDMGLGSLWLGDVLLIDEKINEILQTDEKLIAAVAFGYPDHIPKPIQRPDHQLVTWV</sequence>
<dbReference type="PANTHER" id="PTHR43673">
    <property type="entry name" value="NAD(P)H NITROREDUCTASE YDGI-RELATED"/>
    <property type="match status" value="1"/>
</dbReference>
<dbReference type="InterPro" id="IPR000415">
    <property type="entry name" value="Nitroreductase-like"/>
</dbReference>
<dbReference type="SUPFAM" id="SSF55469">
    <property type="entry name" value="FMN-dependent nitroreductase-like"/>
    <property type="match status" value="1"/>
</dbReference>
<organism evidence="7 8">
    <name type="scientific">Paenibacillus borealis</name>
    <dbReference type="NCBI Taxonomy" id="160799"/>
    <lineage>
        <taxon>Bacteria</taxon>
        <taxon>Bacillati</taxon>
        <taxon>Bacillota</taxon>
        <taxon>Bacilli</taxon>
        <taxon>Bacillales</taxon>
        <taxon>Paenibacillaceae</taxon>
        <taxon>Paenibacillus</taxon>
    </lineage>
</organism>
<evidence type="ECO:0000256" key="2">
    <source>
        <dbReference type="ARBA" id="ARBA00007118"/>
    </source>
</evidence>
<feature type="domain" description="Nitroreductase" evidence="6">
    <location>
        <begin position="8"/>
        <end position="175"/>
    </location>
</feature>
<proteinExistence type="inferred from homology"/>
<evidence type="ECO:0000313" key="8">
    <source>
        <dbReference type="Proteomes" id="UP000029518"/>
    </source>
</evidence>
<evidence type="ECO:0000256" key="5">
    <source>
        <dbReference type="ARBA" id="ARBA00023002"/>
    </source>
</evidence>
<dbReference type="GO" id="GO:0016491">
    <property type="term" value="F:oxidoreductase activity"/>
    <property type="evidence" value="ECO:0007669"/>
    <property type="project" value="UniProtKB-KW"/>
</dbReference>
<dbReference type="Proteomes" id="UP000029518">
    <property type="component" value="Chromosome"/>
</dbReference>
<dbReference type="Gene3D" id="3.40.109.10">
    <property type="entry name" value="NADH Oxidase"/>
    <property type="match status" value="1"/>
</dbReference>
<dbReference type="RefSeq" id="WP_042211213.1">
    <property type="nucleotide sequence ID" value="NZ_CP009285.1"/>
</dbReference>
<reference evidence="7" key="1">
    <citation type="submission" date="2014-08" db="EMBL/GenBank/DDBJ databases">
        <title>Comparative genomics of the Paenibacillus odorifer group.</title>
        <authorList>
            <person name="den Bakker H.C."/>
            <person name="Tsai Y.-C.Y.-C."/>
            <person name="Martin N."/>
            <person name="Korlach J."/>
            <person name="Wiedmann M."/>
        </authorList>
    </citation>
    <scope>NUCLEOTIDE SEQUENCE [LARGE SCALE GENOMIC DNA]</scope>
    <source>
        <strain evidence="7">DSM 13188</strain>
    </source>
</reference>
<evidence type="ECO:0000259" key="6">
    <source>
        <dbReference type="Pfam" id="PF00881"/>
    </source>
</evidence>
<keyword evidence="4" id="KW-0288">FMN</keyword>
<dbReference type="OrthoDB" id="9804207at2"/>
<keyword evidence="5" id="KW-0560">Oxidoreductase</keyword>
<evidence type="ECO:0000256" key="4">
    <source>
        <dbReference type="ARBA" id="ARBA00022643"/>
    </source>
</evidence>
<dbReference type="AlphaFoldDB" id="A0A089LA49"/>
<accession>A0A089LA49</accession>
<comment type="cofactor">
    <cofactor evidence="1">
        <name>FMN</name>
        <dbReference type="ChEBI" id="CHEBI:58210"/>
    </cofactor>
</comment>
<dbReference type="KEGG" id="pbd:PBOR_08415"/>
<dbReference type="Pfam" id="PF00881">
    <property type="entry name" value="Nitroreductase"/>
    <property type="match status" value="1"/>
</dbReference>
<evidence type="ECO:0000313" key="7">
    <source>
        <dbReference type="EMBL" id="AIQ56950.1"/>
    </source>
</evidence>
<dbReference type="InterPro" id="IPR029479">
    <property type="entry name" value="Nitroreductase"/>
</dbReference>
<dbReference type="PANTHER" id="PTHR43673:SF2">
    <property type="entry name" value="NITROREDUCTASE"/>
    <property type="match status" value="1"/>
</dbReference>
<dbReference type="HOGENOM" id="CLU_070764_7_2_9"/>
<keyword evidence="8" id="KW-1185">Reference proteome</keyword>